<reference evidence="3" key="1">
    <citation type="submission" date="2023-05" db="EMBL/GenBank/DDBJ databases">
        <title>Nepenthes gracilis genome sequencing.</title>
        <authorList>
            <person name="Fukushima K."/>
        </authorList>
    </citation>
    <scope>NUCLEOTIDE SEQUENCE</scope>
    <source>
        <strain evidence="3">SING2019-196</strain>
    </source>
</reference>
<comment type="caution">
    <text evidence="3">The sequence shown here is derived from an EMBL/GenBank/DDBJ whole genome shotgun (WGS) entry which is preliminary data.</text>
</comment>
<dbReference type="Pfam" id="PF00855">
    <property type="entry name" value="PWWP"/>
    <property type="match status" value="1"/>
</dbReference>
<keyword evidence="4" id="KW-1185">Reference proteome</keyword>
<dbReference type="PANTHER" id="PTHR33697:SF2">
    <property type="entry name" value="T17B22.17 PROTEIN"/>
    <property type="match status" value="1"/>
</dbReference>
<dbReference type="InterPro" id="IPR000313">
    <property type="entry name" value="PWWP_dom"/>
</dbReference>
<feature type="domain" description="PWWP" evidence="2">
    <location>
        <begin position="18"/>
        <end position="80"/>
    </location>
</feature>
<feature type="compositionally biased region" description="Polar residues" evidence="1">
    <location>
        <begin position="654"/>
        <end position="668"/>
    </location>
</feature>
<feature type="region of interest" description="Disordered" evidence="1">
    <location>
        <begin position="583"/>
        <end position="678"/>
    </location>
</feature>
<evidence type="ECO:0000259" key="2">
    <source>
        <dbReference type="PROSITE" id="PS50812"/>
    </source>
</evidence>
<feature type="compositionally biased region" description="Polar residues" evidence="1">
    <location>
        <begin position="325"/>
        <end position="340"/>
    </location>
</feature>
<feature type="compositionally biased region" description="Polar residues" evidence="1">
    <location>
        <begin position="219"/>
        <end position="234"/>
    </location>
</feature>
<feature type="region of interest" description="Disordered" evidence="1">
    <location>
        <begin position="387"/>
        <end position="423"/>
    </location>
</feature>
<evidence type="ECO:0000256" key="1">
    <source>
        <dbReference type="SAM" id="MobiDB-lite"/>
    </source>
</evidence>
<dbReference type="Gene3D" id="2.30.30.140">
    <property type="match status" value="1"/>
</dbReference>
<feature type="region of interest" description="Disordered" evidence="1">
    <location>
        <begin position="445"/>
        <end position="464"/>
    </location>
</feature>
<feature type="compositionally biased region" description="Acidic residues" evidence="1">
    <location>
        <begin position="301"/>
        <end position="314"/>
    </location>
</feature>
<dbReference type="Proteomes" id="UP001279734">
    <property type="component" value="Unassembled WGS sequence"/>
</dbReference>
<dbReference type="SUPFAM" id="SSF63748">
    <property type="entry name" value="Tudor/PWWP/MBT"/>
    <property type="match status" value="1"/>
</dbReference>
<dbReference type="PROSITE" id="PS50812">
    <property type="entry name" value="PWWP"/>
    <property type="match status" value="1"/>
</dbReference>
<feature type="compositionally biased region" description="Low complexity" evidence="1">
    <location>
        <begin position="349"/>
        <end position="361"/>
    </location>
</feature>
<evidence type="ECO:0000313" key="4">
    <source>
        <dbReference type="Proteomes" id="UP001279734"/>
    </source>
</evidence>
<sequence length="730" mass="80099">MGSSDTGVGGAGRTDSGVGSIVWVRRRNGSWWPGRILGPDELSASHLISPRSGTPVQLLGREDASVDWYNLEKSKRVKSFRCGEFDACIDRAEASQGMPPKKREKYARREDAILHALELEKQLLNKKYGNLGTTSSMNNNLSNSATKDLATSSETMDDANGSLGNLELHHVNKKIDSSTENECNSNPLYTDRAKEGAQLSLENDNTEVNPQLRGLDFGDSTTPRKQMGSPSLSLNGMEHTGVDFPGKKSKPVRLRAELNAPLNPGKGLPNETAMEYSHPPERNPHPHSGSFAEEAASGSSEDTESDSLETDSMDPDVNAELTALSDANTNTGSQSRSLNRSALRGRHGSTSSDEPDVSSPDDTSRFHFHLPVSSAMEVSKWPLKGKRNTRSLTRRSADGFSPSMHLEERERSRCRRERSRRSLSHYRDTDDYVNEVDLVEDDFGHHGEGGLGNRGYSSKPKSDSWRQNFLGQKSVDGEELTWGDRSFQRYSDEKGGCFNSAYGHEMLIDVDLKVQANHKGEHVPWVSLMSKLNGKAIIGRPIQVETLEDGSTDALLSTSDACGYNDGNQSPPPVWRTARRTASFRVPRPHLSSQLSGGDAGYQHPDEDKKPQFRKSAAAGSAAPRKQFVRKSLSHIPRPPQPQRMKKPPKKVSLSASQKTRTLSSIGNNKKLDTERRGSSNDYLMAGAVKPLVSGPATVACIPVKLVFSRLLEAVGRPPLWPGNKEKNPP</sequence>
<evidence type="ECO:0000313" key="3">
    <source>
        <dbReference type="EMBL" id="GMH19674.1"/>
    </source>
</evidence>
<organism evidence="3 4">
    <name type="scientific">Nepenthes gracilis</name>
    <name type="common">Slender pitcher plant</name>
    <dbReference type="NCBI Taxonomy" id="150966"/>
    <lineage>
        <taxon>Eukaryota</taxon>
        <taxon>Viridiplantae</taxon>
        <taxon>Streptophyta</taxon>
        <taxon>Embryophyta</taxon>
        <taxon>Tracheophyta</taxon>
        <taxon>Spermatophyta</taxon>
        <taxon>Magnoliopsida</taxon>
        <taxon>eudicotyledons</taxon>
        <taxon>Gunneridae</taxon>
        <taxon>Pentapetalae</taxon>
        <taxon>Caryophyllales</taxon>
        <taxon>Nepenthaceae</taxon>
        <taxon>Nepenthes</taxon>
    </lineage>
</organism>
<dbReference type="PANTHER" id="PTHR33697">
    <property type="entry name" value="T17B22.17 PROTEIN-RELATED"/>
    <property type="match status" value="1"/>
</dbReference>
<gene>
    <name evidence="3" type="ORF">Nepgr_021515</name>
</gene>
<accession>A0AAD3SYQ4</accession>
<protein>
    <recommendedName>
        <fullName evidence="2">PWWP domain-containing protein</fullName>
    </recommendedName>
</protein>
<feature type="compositionally biased region" description="Basic residues" evidence="1">
    <location>
        <begin position="412"/>
        <end position="423"/>
    </location>
</feature>
<feature type="compositionally biased region" description="Low complexity" evidence="1">
    <location>
        <begin position="288"/>
        <end position="300"/>
    </location>
</feature>
<dbReference type="EMBL" id="BSYO01000021">
    <property type="protein sequence ID" value="GMH19674.1"/>
    <property type="molecule type" value="Genomic_DNA"/>
</dbReference>
<proteinExistence type="predicted"/>
<dbReference type="AlphaFoldDB" id="A0AAD3SYQ4"/>
<feature type="region of interest" description="Disordered" evidence="1">
    <location>
        <begin position="201"/>
        <end position="366"/>
    </location>
</feature>
<dbReference type="CDD" id="cd05162">
    <property type="entry name" value="PWWP"/>
    <property type="match status" value="1"/>
</dbReference>
<name>A0AAD3SYQ4_NEPGR</name>
<dbReference type="InterPro" id="IPR044679">
    <property type="entry name" value="PWWP2-like"/>
</dbReference>